<dbReference type="Proteomes" id="UP000198287">
    <property type="component" value="Unassembled WGS sequence"/>
</dbReference>
<gene>
    <name evidence="2" type="ORF">Fcan01_16104</name>
</gene>
<dbReference type="SMART" id="SM00225">
    <property type="entry name" value="BTB"/>
    <property type="match status" value="1"/>
</dbReference>
<proteinExistence type="predicted"/>
<dbReference type="AlphaFoldDB" id="A0A226DVT6"/>
<evidence type="ECO:0000313" key="3">
    <source>
        <dbReference type="Proteomes" id="UP000198287"/>
    </source>
</evidence>
<keyword evidence="3" id="KW-1185">Reference proteome</keyword>
<dbReference type="EMBL" id="LNIX01000010">
    <property type="protein sequence ID" value="OXA49572.1"/>
    <property type="molecule type" value="Genomic_DNA"/>
</dbReference>
<dbReference type="OMA" id="MMETEMN"/>
<dbReference type="STRING" id="158441.A0A226DVT6"/>
<sequence>MLKISCSSVKFKLERVLRIGQNEPSSSTGSLQSKFIFRGCPSTIDTKSRVRNQPEQNASTINGANRFLQGLTLDVFHSAGSLDVELRLYSDPASSSWNFALGCSYCNNTSRAAPDRVRLEEIRDVQINTYFENDSGSSSTFSVRGDPSKCPFPNALCPCNNAANTFCLRRPLCRLSIFEKYIQETNNGDQFVLCCFASVNFCTEPHVVSEKDFEEPLTLLNTMMEKKRSTCADYEDKDITLICASTGTEFPCHKFILSAQSDVFVAMFASGMMETEMNKVALTGVQDETMDALLSYMYRGSLQVPYSRSDVALELLQLAHQYEIHSLVEKLLKILDNEELEKISVSTAIKMFAFCIKLQDLSEFSGLMKKSVVIIKSNGETLEDHPDFGDLFLENPSLAKQLSVKLCNT</sequence>
<evidence type="ECO:0000259" key="1">
    <source>
        <dbReference type="PROSITE" id="PS50097"/>
    </source>
</evidence>
<dbReference type="Pfam" id="PF00651">
    <property type="entry name" value="BTB"/>
    <property type="match status" value="1"/>
</dbReference>
<name>A0A226DVT6_FOLCA</name>
<dbReference type="InterPro" id="IPR000210">
    <property type="entry name" value="BTB/POZ_dom"/>
</dbReference>
<dbReference type="SUPFAM" id="SSF54695">
    <property type="entry name" value="POZ domain"/>
    <property type="match status" value="1"/>
</dbReference>
<reference evidence="2 3" key="1">
    <citation type="submission" date="2015-12" db="EMBL/GenBank/DDBJ databases">
        <title>The genome of Folsomia candida.</title>
        <authorList>
            <person name="Faddeeva A."/>
            <person name="Derks M.F."/>
            <person name="Anvar Y."/>
            <person name="Smit S."/>
            <person name="Van Straalen N."/>
            <person name="Roelofs D."/>
        </authorList>
    </citation>
    <scope>NUCLEOTIDE SEQUENCE [LARGE SCALE GENOMIC DNA]</scope>
    <source>
        <strain evidence="2 3">VU population</strain>
        <tissue evidence="2">Whole body</tissue>
    </source>
</reference>
<feature type="domain" description="BTB" evidence="1">
    <location>
        <begin position="237"/>
        <end position="306"/>
    </location>
</feature>
<dbReference type="PANTHER" id="PTHR24413">
    <property type="entry name" value="SPECKLE-TYPE POZ PROTEIN"/>
    <property type="match status" value="1"/>
</dbReference>
<dbReference type="InterPro" id="IPR011333">
    <property type="entry name" value="SKP1/BTB/POZ_sf"/>
</dbReference>
<dbReference type="Gene3D" id="3.30.710.10">
    <property type="entry name" value="Potassium Channel Kv1.1, Chain A"/>
    <property type="match status" value="1"/>
</dbReference>
<comment type="caution">
    <text evidence="2">The sequence shown here is derived from an EMBL/GenBank/DDBJ whole genome shotgun (WGS) entry which is preliminary data.</text>
</comment>
<dbReference type="CDD" id="cd18186">
    <property type="entry name" value="BTB_POZ_ZBTB_KLHL-like"/>
    <property type="match status" value="1"/>
</dbReference>
<accession>A0A226DVT6</accession>
<protein>
    <submittedName>
        <fullName evidence="2">Protein roadkill</fullName>
    </submittedName>
</protein>
<dbReference type="OrthoDB" id="684045at2759"/>
<evidence type="ECO:0000313" key="2">
    <source>
        <dbReference type="EMBL" id="OXA49572.1"/>
    </source>
</evidence>
<organism evidence="2 3">
    <name type="scientific">Folsomia candida</name>
    <name type="common">Springtail</name>
    <dbReference type="NCBI Taxonomy" id="158441"/>
    <lineage>
        <taxon>Eukaryota</taxon>
        <taxon>Metazoa</taxon>
        <taxon>Ecdysozoa</taxon>
        <taxon>Arthropoda</taxon>
        <taxon>Hexapoda</taxon>
        <taxon>Collembola</taxon>
        <taxon>Entomobryomorpha</taxon>
        <taxon>Isotomoidea</taxon>
        <taxon>Isotomidae</taxon>
        <taxon>Proisotominae</taxon>
        <taxon>Folsomia</taxon>
    </lineage>
</organism>
<dbReference type="PROSITE" id="PS50097">
    <property type="entry name" value="BTB"/>
    <property type="match status" value="1"/>
</dbReference>